<dbReference type="InterPro" id="IPR051923">
    <property type="entry name" value="Glycosyl_Hydrolase_39"/>
</dbReference>
<evidence type="ECO:0000256" key="1">
    <source>
        <dbReference type="ARBA" id="ARBA00022801"/>
    </source>
</evidence>
<evidence type="ECO:0000256" key="3">
    <source>
        <dbReference type="RuleBase" id="RU361153"/>
    </source>
</evidence>
<dbReference type="GO" id="GO:0004553">
    <property type="term" value="F:hydrolase activity, hydrolyzing O-glycosyl compounds"/>
    <property type="evidence" value="ECO:0007669"/>
    <property type="project" value="InterPro"/>
</dbReference>
<dbReference type="Gene3D" id="3.20.20.80">
    <property type="entry name" value="Glycosidases"/>
    <property type="match status" value="1"/>
</dbReference>
<evidence type="ECO:0000256" key="2">
    <source>
        <dbReference type="ARBA" id="ARBA00023295"/>
    </source>
</evidence>
<dbReference type="GO" id="GO:0000272">
    <property type="term" value="P:polysaccharide catabolic process"/>
    <property type="evidence" value="ECO:0007669"/>
    <property type="project" value="InterPro"/>
</dbReference>
<evidence type="ECO:0000313" key="8">
    <source>
        <dbReference type="Proteomes" id="UP000255529"/>
    </source>
</evidence>
<feature type="domain" description="Glycoside hydrolase family 5" evidence="6">
    <location>
        <begin position="40"/>
        <end position="311"/>
    </location>
</feature>
<feature type="region of interest" description="Disordered" evidence="4">
    <location>
        <begin position="405"/>
        <end position="444"/>
    </location>
</feature>
<proteinExistence type="inferred from homology"/>
<evidence type="ECO:0000256" key="5">
    <source>
        <dbReference type="SAM" id="SignalP"/>
    </source>
</evidence>
<dbReference type="InterPro" id="IPR001547">
    <property type="entry name" value="Glyco_hydro_5"/>
</dbReference>
<keyword evidence="1 3" id="KW-0378">Hydrolase</keyword>
<accession>A0A2X2GPS1</accession>
<feature type="chain" id="PRO_5030061285" evidence="5">
    <location>
        <begin position="37"/>
        <end position="444"/>
    </location>
</feature>
<dbReference type="PANTHER" id="PTHR12631:SF10">
    <property type="entry name" value="BETA-XYLOSIDASE-LIKE PROTEIN-RELATED"/>
    <property type="match status" value="1"/>
</dbReference>
<name>A0A2X2GPS1_9GAMM</name>
<dbReference type="AlphaFoldDB" id="A0A2X2GPS1"/>
<dbReference type="Proteomes" id="UP000255529">
    <property type="component" value="Unassembled WGS sequence"/>
</dbReference>
<feature type="signal peptide" evidence="5">
    <location>
        <begin position="1"/>
        <end position="36"/>
    </location>
</feature>
<dbReference type="Pfam" id="PF00150">
    <property type="entry name" value="Cellulase"/>
    <property type="match status" value="1"/>
</dbReference>
<dbReference type="EMBL" id="UGYN01000002">
    <property type="protein sequence ID" value="SUI46195.1"/>
    <property type="molecule type" value="Genomic_DNA"/>
</dbReference>
<sequence>MLTIASRNKPKAGESKVTLLALAVLPLMFFSSGSAAFEVGVHTHFRWYPNDPDKYLELVKRYGFTSYRADFPWSGLEQQKGQYVITGNMQKADKAFNDGQAKFGLNGLLVLAYGNKLYDPSGYPTTPEAINAFANYAYWTASKYKGKIKYYEIWNEWTNSTAIKPKPRNPPSPEIFVALVKATAAAVKKADPNAIVMTGSANPTGTRDPSWVDNIVKLGVLNYVDGLSIHPYSYGNDSYAVRAPEGNLGVVDRFEAKLAKAAGRQVPIYITEIGVPTYEGKGGLSKDIAAQYIVKYTFLAKSRPYIKGVWWYDLLDDGDNPKINEHRFGLLTRDGQPKPSMLAFSKVADVARSYSVEKYQVLPGGKISIALKGNNQHAMLFWQEKPVAQPSTGIASSLRSFMSSDTPVQQQKATPLKEVQGNTATPDGDVPVMMRSSSAITSPW</sequence>
<keyword evidence="2 3" id="KW-0326">Glycosidase</keyword>
<reference evidence="7 8" key="1">
    <citation type="submission" date="2018-06" db="EMBL/GenBank/DDBJ databases">
        <authorList>
            <consortium name="Pathogen Informatics"/>
            <person name="Doyle S."/>
        </authorList>
    </citation>
    <scope>NUCLEOTIDE SEQUENCE [LARGE SCALE GENOMIC DNA]</scope>
    <source>
        <strain evidence="7 8">NCTC11544</strain>
    </source>
</reference>
<dbReference type="SUPFAM" id="SSF51445">
    <property type="entry name" value="(Trans)glycosidases"/>
    <property type="match status" value="1"/>
</dbReference>
<dbReference type="RefSeq" id="WP_112362359.1">
    <property type="nucleotide sequence ID" value="NZ_CAMIRZ010000001.1"/>
</dbReference>
<gene>
    <name evidence="7" type="ORF">NCTC11544_00590</name>
</gene>
<organism evidence="7 8">
    <name type="scientific">Serratia quinivorans</name>
    <dbReference type="NCBI Taxonomy" id="137545"/>
    <lineage>
        <taxon>Bacteria</taxon>
        <taxon>Pseudomonadati</taxon>
        <taxon>Pseudomonadota</taxon>
        <taxon>Gammaproteobacteria</taxon>
        <taxon>Enterobacterales</taxon>
        <taxon>Yersiniaceae</taxon>
        <taxon>Serratia</taxon>
    </lineage>
</organism>
<evidence type="ECO:0000313" key="7">
    <source>
        <dbReference type="EMBL" id="SUI46195.1"/>
    </source>
</evidence>
<dbReference type="InterPro" id="IPR017853">
    <property type="entry name" value="GH"/>
</dbReference>
<evidence type="ECO:0000259" key="6">
    <source>
        <dbReference type="Pfam" id="PF00150"/>
    </source>
</evidence>
<dbReference type="PANTHER" id="PTHR12631">
    <property type="entry name" value="ALPHA-L-IDURONIDASE"/>
    <property type="match status" value="1"/>
</dbReference>
<protein>
    <submittedName>
        <fullName evidence="7">Beta-xylosidase</fullName>
    </submittedName>
</protein>
<keyword evidence="5" id="KW-0732">Signal</keyword>
<feature type="compositionally biased region" description="Polar residues" evidence="4">
    <location>
        <begin position="435"/>
        <end position="444"/>
    </location>
</feature>
<evidence type="ECO:0000256" key="4">
    <source>
        <dbReference type="SAM" id="MobiDB-lite"/>
    </source>
</evidence>
<comment type="similarity">
    <text evidence="3">Belongs to the glycosyl hydrolase 5 (cellulase A) family.</text>
</comment>
<dbReference type="GeneID" id="74949842"/>